<gene>
    <name evidence="6" type="ORF">UFOPK1421_01218</name>
    <name evidence="7" type="ORF">UFOPK4422_01651</name>
</gene>
<dbReference type="NCBIfam" id="TIGR00281">
    <property type="entry name" value="SMC-Scp complex subunit ScpB"/>
    <property type="match status" value="1"/>
</dbReference>
<dbReference type="PANTHER" id="PTHR34298:SF2">
    <property type="entry name" value="SEGREGATION AND CONDENSATION PROTEIN B"/>
    <property type="match status" value="1"/>
</dbReference>
<dbReference type="SUPFAM" id="SSF46785">
    <property type="entry name" value="Winged helix' DNA-binding domain"/>
    <property type="match status" value="2"/>
</dbReference>
<feature type="region of interest" description="Disordered" evidence="5">
    <location>
        <begin position="216"/>
        <end position="236"/>
    </location>
</feature>
<evidence type="ECO:0000256" key="2">
    <source>
        <dbReference type="ARBA" id="ARBA00022618"/>
    </source>
</evidence>
<dbReference type="PANTHER" id="PTHR34298">
    <property type="entry name" value="SEGREGATION AND CONDENSATION PROTEIN B"/>
    <property type="match status" value="1"/>
</dbReference>
<organism evidence="7">
    <name type="scientific">freshwater metagenome</name>
    <dbReference type="NCBI Taxonomy" id="449393"/>
    <lineage>
        <taxon>unclassified sequences</taxon>
        <taxon>metagenomes</taxon>
        <taxon>ecological metagenomes</taxon>
    </lineage>
</organism>
<keyword evidence="4" id="KW-0131">Cell cycle</keyword>
<evidence type="ECO:0000313" key="7">
    <source>
        <dbReference type="EMBL" id="CAB5136257.1"/>
    </source>
</evidence>
<dbReference type="GO" id="GO:0051304">
    <property type="term" value="P:chromosome separation"/>
    <property type="evidence" value="ECO:0007669"/>
    <property type="project" value="InterPro"/>
</dbReference>
<dbReference type="AlphaFoldDB" id="A0A6J7W3M5"/>
<evidence type="ECO:0000256" key="3">
    <source>
        <dbReference type="ARBA" id="ARBA00022829"/>
    </source>
</evidence>
<reference evidence="7" key="1">
    <citation type="submission" date="2020-05" db="EMBL/GenBank/DDBJ databases">
        <authorList>
            <person name="Chiriac C."/>
            <person name="Salcher M."/>
            <person name="Ghai R."/>
            <person name="Kavagutti S V."/>
        </authorList>
    </citation>
    <scope>NUCLEOTIDE SEQUENCE</scope>
</reference>
<keyword evidence="2" id="KW-0132">Cell division</keyword>
<dbReference type="InterPro" id="IPR036388">
    <property type="entry name" value="WH-like_DNA-bd_sf"/>
</dbReference>
<dbReference type="GO" id="GO:0051301">
    <property type="term" value="P:cell division"/>
    <property type="evidence" value="ECO:0007669"/>
    <property type="project" value="UniProtKB-KW"/>
</dbReference>
<keyword evidence="1" id="KW-0963">Cytoplasm</keyword>
<dbReference type="EMBL" id="CAFBRX010000241">
    <property type="protein sequence ID" value="CAB5136257.1"/>
    <property type="molecule type" value="Genomic_DNA"/>
</dbReference>
<evidence type="ECO:0000313" key="6">
    <source>
        <dbReference type="EMBL" id="CAB4550009.1"/>
    </source>
</evidence>
<keyword evidence="3" id="KW-0159">Chromosome partition</keyword>
<dbReference type="InterPro" id="IPR036390">
    <property type="entry name" value="WH_DNA-bd_sf"/>
</dbReference>
<dbReference type="Gene3D" id="1.10.10.10">
    <property type="entry name" value="Winged helix-like DNA-binding domain superfamily/Winged helix DNA-binding domain"/>
    <property type="match status" value="2"/>
</dbReference>
<name>A0A6J7W3M5_9ZZZZ</name>
<sequence length="236" mass="25289">MRPNEECEEIMSEEVTVDTEVATPIDAELVRALEAIILVATDPVPVDLLAQILGHPEAVVETLCASLAAAYEEAGHGFQLVRVAGGFRYQSHPDVSVYVERFILDGQKARLSGAALETLAIVAYKQPISRAQIASIRGVDPDGVLRTLQGRGYIDQVGRDPGPGQAVMWGTTPSFLEKLGINSVNDLPPIVEFIPGADIVEALEVGLRISKNDDLEVSTPEPVSVPIEAEHDESGT</sequence>
<evidence type="ECO:0000256" key="5">
    <source>
        <dbReference type="SAM" id="MobiDB-lite"/>
    </source>
</evidence>
<evidence type="ECO:0000256" key="1">
    <source>
        <dbReference type="ARBA" id="ARBA00022490"/>
    </source>
</evidence>
<protein>
    <submittedName>
        <fullName evidence="7">Unannotated protein</fullName>
    </submittedName>
</protein>
<proteinExistence type="predicted"/>
<dbReference type="EMBL" id="CAEZSL010000149">
    <property type="protein sequence ID" value="CAB4550009.1"/>
    <property type="molecule type" value="Genomic_DNA"/>
</dbReference>
<evidence type="ECO:0000256" key="4">
    <source>
        <dbReference type="ARBA" id="ARBA00023306"/>
    </source>
</evidence>
<dbReference type="Pfam" id="PF04079">
    <property type="entry name" value="SMC_ScpB"/>
    <property type="match status" value="1"/>
</dbReference>
<accession>A0A6J7W3M5</accession>
<dbReference type="InterPro" id="IPR005234">
    <property type="entry name" value="ScpB_csome_segregation"/>
</dbReference>